<sequence length="156" mass="17221">MPQHAPSTTIPHSLDELKLVDISGVVDAIRGLTRAFTVAVPPQIQVTRRGTNDTYAFGRQTLRTMGYEKALQTFHDTFKQPGDPSPTPSSFMTGYLGGYYSSLLTVAATFRQTETLKAPTQAAMIIHPSSWSELLHNVDSLEVIFNKSHIDTQKNV</sequence>
<evidence type="ECO:0000313" key="2">
    <source>
        <dbReference type="Proteomes" id="UP000308652"/>
    </source>
</evidence>
<accession>A0A5C3MJP4</accession>
<gene>
    <name evidence="1" type="ORF">BDQ12DRAFT_672404</name>
</gene>
<reference evidence="1 2" key="1">
    <citation type="journal article" date="2019" name="Nat. Ecol. Evol.">
        <title>Megaphylogeny resolves global patterns of mushroom evolution.</title>
        <authorList>
            <person name="Varga T."/>
            <person name="Krizsan K."/>
            <person name="Foldi C."/>
            <person name="Dima B."/>
            <person name="Sanchez-Garcia M."/>
            <person name="Sanchez-Ramirez S."/>
            <person name="Szollosi G.J."/>
            <person name="Szarkandi J.G."/>
            <person name="Papp V."/>
            <person name="Albert L."/>
            <person name="Andreopoulos W."/>
            <person name="Angelini C."/>
            <person name="Antonin V."/>
            <person name="Barry K.W."/>
            <person name="Bougher N.L."/>
            <person name="Buchanan P."/>
            <person name="Buyck B."/>
            <person name="Bense V."/>
            <person name="Catcheside P."/>
            <person name="Chovatia M."/>
            <person name="Cooper J."/>
            <person name="Damon W."/>
            <person name="Desjardin D."/>
            <person name="Finy P."/>
            <person name="Geml J."/>
            <person name="Haridas S."/>
            <person name="Hughes K."/>
            <person name="Justo A."/>
            <person name="Karasinski D."/>
            <person name="Kautmanova I."/>
            <person name="Kiss B."/>
            <person name="Kocsube S."/>
            <person name="Kotiranta H."/>
            <person name="LaButti K.M."/>
            <person name="Lechner B.E."/>
            <person name="Liimatainen K."/>
            <person name="Lipzen A."/>
            <person name="Lukacs Z."/>
            <person name="Mihaltcheva S."/>
            <person name="Morgado L.N."/>
            <person name="Niskanen T."/>
            <person name="Noordeloos M.E."/>
            <person name="Ohm R.A."/>
            <person name="Ortiz-Santana B."/>
            <person name="Ovrebo C."/>
            <person name="Racz N."/>
            <person name="Riley R."/>
            <person name="Savchenko A."/>
            <person name="Shiryaev A."/>
            <person name="Soop K."/>
            <person name="Spirin V."/>
            <person name="Szebenyi C."/>
            <person name="Tomsovsky M."/>
            <person name="Tulloss R.E."/>
            <person name="Uehling J."/>
            <person name="Grigoriev I.V."/>
            <person name="Vagvolgyi C."/>
            <person name="Papp T."/>
            <person name="Martin F.M."/>
            <person name="Miettinen O."/>
            <person name="Hibbett D.S."/>
            <person name="Nagy L.G."/>
        </authorList>
    </citation>
    <scope>NUCLEOTIDE SEQUENCE [LARGE SCALE GENOMIC DNA]</scope>
    <source>
        <strain evidence="1 2">CBS 166.37</strain>
    </source>
</reference>
<dbReference type="OrthoDB" id="3004045at2759"/>
<dbReference type="EMBL" id="ML213590">
    <property type="protein sequence ID" value="TFK44108.1"/>
    <property type="molecule type" value="Genomic_DNA"/>
</dbReference>
<keyword evidence="2" id="KW-1185">Reference proteome</keyword>
<protein>
    <submittedName>
        <fullName evidence="1">Uncharacterized protein</fullName>
    </submittedName>
</protein>
<evidence type="ECO:0000313" key="1">
    <source>
        <dbReference type="EMBL" id="TFK44108.1"/>
    </source>
</evidence>
<organism evidence="1 2">
    <name type="scientific">Crucibulum laeve</name>
    <dbReference type="NCBI Taxonomy" id="68775"/>
    <lineage>
        <taxon>Eukaryota</taxon>
        <taxon>Fungi</taxon>
        <taxon>Dikarya</taxon>
        <taxon>Basidiomycota</taxon>
        <taxon>Agaricomycotina</taxon>
        <taxon>Agaricomycetes</taxon>
        <taxon>Agaricomycetidae</taxon>
        <taxon>Agaricales</taxon>
        <taxon>Agaricineae</taxon>
        <taxon>Nidulariaceae</taxon>
        <taxon>Crucibulum</taxon>
    </lineage>
</organism>
<dbReference type="Proteomes" id="UP000308652">
    <property type="component" value="Unassembled WGS sequence"/>
</dbReference>
<proteinExistence type="predicted"/>
<dbReference type="AlphaFoldDB" id="A0A5C3MJP4"/>
<name>A0A5C3MJP4_9AGAR</name>